<comment type="caution">
    <text evidence="3">The sequence shown here is derived from an EMBL/GenBank/DDBJ whole genome shotgun (WGS) entry which is preliminary data.</text>
</comment>
<keyword evidence="1" id="KW-0472">Membrane</keyword>
<feature type="chain" id="PRO_5040384413" evidence="2">
    <location>
        <begin position="21"/>
        <end position="210"/>
    </location>
</feature>
<feature type="transmembrane region" description="Helical" evidence="1">
    <location>
        <begin position="66"/>
        <end position="85"/>
    </location>
</feature>
<keyword evidence="1" id="KW-1133">Transmembrane helix</keyword>
<dbReference type="EMBL" id="JADNRY010000362">
    <property type="protein sequence ID" value="KAF9058611.1"/>
    <property type="molecule type" value="Genomic_DNA"/>
</dbReference>
<sequence length="210" mass="23524">MAFAKALCFILMLPLAPINADLGKKEFRIAACESGSCEAIETKTIINVGDGDGKRTRERERESVSQSLRCLTFYLVFISMLIIIATRSIRNFDYLDLETLQRAKATKSGEQRSTISGIRNNREELVTCTNMNQTAVSLTLFPFHRRVSAEILEPSRANSTTNGKEMGTRMEQNLKEPVKNLLRGGTRLREVKNSIQYNIQSKDTGIEIAG</sequence>
<keyword evidence="4" id="KW-1185">Reference proteome</keyword>
<dbReference type="AlphaFoldDB" id="A0A9P5P5G1"/>
<evidence type="ECO:0000256" key="1">
    <source>
        <dbReference type="SAM" id="Phobius"/>
    </source>
</evidence>
<accession>A0A9P5P5G1</accession>
<keyword evidence="1" id="KW-0812">Transmembrane</keyword>
<reference evidence="3" key="1">
    <citation type="submission" date="2020-11" db="EMBL/GenBank/DDBJ databases">
        <authorList>
            <consortium name="DOE Joint Genome Institute"/>
            <person name="Ahrendt S."/>
            <person name="Riley R."/>
            <person name="Andreopoulos W."/>
            <person name="Labutti K."/>
            <person name="Pangilinan J."/>
            <person name="Ruiz-Duenas F.J."/>
            <person name="Barrasa J.M."/>
            <person name="Sanchez-Garcia M."/>
            <person name="Camarero S."/>
            <person name="Miyauchi S."/>
            <person name="Serrano A."/>
            <person name="Linde D."/>
            <person name="Babiker R."/>
            <person name="Drula E."/>
            <person name="Ayuso-Fernandez I."/>
            <person name="Pacheco R."/>
            <person name="Padilla G."/>
            <person name="Ferreira P."/>
            <person name="Barriuso J."/>
            <person name="Kellner H."/>
            <person name="Castanera R."/>
            <person name="Alfaro M."/>
            <person name="Ramirez L."/>
            <person name="Pisabarro A.G."/>
            <person name="Kuo A."/>
            <person name="Tritt A."/>
            <person name="Lipzen A."/>
            <person name="He G."/>
            <person name="Yan M."/>
            <person name="Ng V."/>
            <person name="Cullen D."/>
            <person name="Martin F."/>
            <person name="Rosso M.-N."/>
            <person name="Henrissat B."/>
            <person name="Hibbett D."/>
            <person name="Martinez A.T."/>
            <person name="Grigoriev I.V."/>
        </authorList>
    </citation>
    <scope>NUCLEOTIDE SEQUENCE</scope>
    <source>
        <strain evidence="3">AH 40177</strain>
    </source>
</reference>
<evidence type="ECO:0000313" key="3">
    <source>
        <dbReference type="EMBL" id="KAF9058611.1"/>
    </source>
</evidence>
<organism evidence="3 4">
    <name type="scientific">Rhodocollybia butyracea</name>
    <dbReference type="NCBI Taxonomy" id="206335"/>
    <lineage>
        <taxon>Eukaryota</taxon>
        <taxon>Fungi</taxon>
        <taxon>Dikarya</taxon>
        <taxon>Basidiomycota</taxon>
        <taxon>Agaricomycotina</taxon>
        <taxon>Agaricomycetes</taxon>
        <taxon>Agaricomycetidae</taxon>
        <taxon>Agaricales</taxon>
        <taxon>Marasmiineae</taxon>
        <taxon>Omphalotaceae</taxon>
        <taxon>Rhodocollybia</taxon>
    </lineage>
</organism>
<feature type="signal peptide" evidence="2">
    <location>
        <begin position="1"/>
        <end position="20"/>
    </location>
</feature>
<gene>
    <name evidence="3" type="ORF">BDP27DRAFT_1372374</name>
</gene>
<protein>
    <submittedName>
        <fullName evidence="3">Uncharacterized protein</fullName>
    </submittedName>
</protein>
<keyword evidence="2" id="KW-0732">Signal</keyword>
<name>A0A9P5P5G1_9AGAR</name>
<proteinExistence type="predicted"/>
<evidence type="ECO:0000313" key="4">
    <source>
        <dbReference type="Proteomes" id="UP000772434"/>
    </source>
</evidence>
<dbReference type="Proteomes" id="UP000772434">
    <property type="component" value="Unassembled WGS sequence"/>
</dbReference>
<evidence type="ECO:0000256" key="2">
    <source>
        <dbReference type="SAM" id="SignalP"/>
    </source>
</evidence>